<evidence type="ECO:0000256" key="1">
    <source>
        <dbReference type="ARBA" id="ARBA00004123"/>
    </source>
</evidence>
<accession>A0A7H9B3K7</accession>
<protein>
    <recommendedName>
        <fullName evidence="7">HORMA domain-containing protein</fullName>
    </recommendedName>
</protein>
<dbReference type="PROSITE" id="PS50815">
    <property type="entry name" value="HORMA"/>
    <property type="match status" value="1"/>
</dbReference>
<dbReference type="PANTHER" id="PTHR48225">
    <property type="entry name" value="HORMA DOMAIN-CONTAINING PROTEIN 1"/>
    <property type="match status" value="1"/>
</dbReference>
<dbReference type="RefSeq" id="XP_037144975.1">
    <property type="nucleotide sequence ID" value="XM_037289080.1"/>
</dbReference>
<dbReference type="GO" id="GO:0005694">
    <property type="term" value="C:chromosome"/>
    <property type="evidence" value="ECO:0007669"/>
    <property type="project" value="UniProtKB-SubCell"/>
</dbReference>
<keyword evidence="9" id="KW-1185">Reference proteome</keyword>
<dbReference type="AlphaFoldDB" id="A0A7H9B3K7"/>
<comment type="subcellular location">
    <subcellularLocation>
        <location evidence="2">Chromosome</location>
    </subcellularLocation>
    <subcellularLocation>
        <location evidence="1">Nucleus</location>
    </subcellularLocation>
</comment>
<evidence type="ECO:0000256" key="4">
    <source>
        <dbReference type="ARBA" id="ARBA00023242"/>
    </source>
</evidence>
<dbReference type="PANTHER" id="PTHR48225:SF7">
    <property type="entry name" value="MEIOSIS-SPECIFIC PROTEIN HOP1"/>
    <property type="match status" value="1"/>
</dbReference>
<feature type="region of interest" description="Disordered" evidence="6">
    <location>
        <begin position="563"/>
        <end position="586"/>
    </location>
</feature>
<dbReference type="EMBL" id="CP058608">
    <property type="protein sequence ID" value="QLG73248.1"/>
    <property type="molecule type" value="Genomic_DNA"/>
</dbReference>
<dbReference type="Proteomes" id="UP000509704">
    <property type="component" value="Chromosome 5"/>
</dbReference>
<dbReference type="SUPFAM" id="SSF56019">
    <property type="entry name" value="The spindle assembly checkpoint protein mad2"/>
    <property type="match status" value="1"/>
</dbReference>
<organism evidence="8 9">
    <name type="scientific">Zygotorulaspora mrakii</name>
    <name type="common">Zygosaccharomyces mrakii</name>
    <dbReference type="NCBI Taxonomy" id="42260"/>
    <lineage>
        <taxon>Eukaryota</taxon>
        <taxon>Fungi</taxon>
        <taxon>Dikarya</taxon>
        <taxon>Ascomycota</taxon>
        <taxon>Saccharomycotina</taxon>
        <taxon>Saccharomycetes</taxon>
        <taxon>Saccharomycetales</taxon>
        <taxon>Saccharomycetaceae</taxon>
        <taxon>Zygotorulaspora</taxon>
    </lineage>
</organism>
<dbReference type="GeneID" id="59236990"/>
<dbReference type="InterPro" id="IPR051294">
    <property type="entry name" value="HORMA_MeioticProgression"/>
</dbReference>
<evidence type="ECO:0000256" key="2">
    <source>
        <dbReference type="ARBA" id="ARBA00004286"/>
    </source>
</evidence>
<evidence type="ECO:0000256" key="6">
    <source>
        <dbReference type="SAM" id="MobiDB-lite"/>
    </source>
</evidence>
<dbReference type="GO" id="GO:0005634">
    <property type="term" value="C:nucleus"/>
    <property type="evidence" value="ECO:0007669"/>
    <property type="project" value="UniProtKB-SubCell"/>
</dbReference>
<keyword evidence="3" id="KW-0158">Chromosome</keyword>
<dbReference type="KEGG" id="zmk:HG535_0E03320"/>
<evidence type="ECO:0000313" key="8">
    <source>
        <dbReference type="EMBL" id="QLG73248.1"/>
    </source>
</evidence>
<gene>
    <name evidence="8" type="ORF">HG535_0E03320</name>
</gene>
<dbReference type="Gene3D" id="3.30.900.10">
    <property type="entry name" value="HORMA domain"/>
    <property type="match status" value="1"/>
</dbReference>
<proteinExistence type="predicted"/>
<keyword evidence="4" id="KW-0539">Nucleus</keyword>
<evidence type="ECO:0000256" key="3">
    <source>
        <dbReference type="ARBA" id="ARBA00022454"/>
    </source>
</evidence>
<evidence type="ECO:0000313" key="9">
    <source>
        <dbReference type="Proteomes" id="UP000509704"/>
    </source>
</evidence>
<dbReference type="OrthoDB" id="1928087at2759"/>
<dbReference type="GO" id="GO:0007130">
    <property type="term" value="P:synaptonemal complex assembly"/>
    <property type="evidence" value="ECO:0007669"/>
    <property type="project" value="TreeGrafter"/>
</dbReference>
<reference evidence="8 9" key="1">
    <citation type="submission" date="2020-07" db="EMBL/GenBank/DDBJ databases">
        <title>The yeast mating-type switching endonuclease HO is a domesticated member of an unorthodox homing genetic element family.</title>
        <authorList>
            <person name="Coughlan A.Y."/>
            <person name="Lombardi L."/>
            <person name="Braun-Galleani S."/>
            <person name="Martos A.R."/>
            <person name="Galeote V."/>
            <person name="Bigey F."/>
            <person name="Dequin S."/>
            <person name="Byrne K.P."/>
            <person name="Wolfe K.H."/>
        </authorList>
    </citation>
    <scope>NUCLEOTIDE SEQUENCE [LARGE SCALE GENOMIC DNA]</scope>
    <source>
        <strain evidence="8 9">NRRL Y-6702</strain>
    </source>
</reference>
<dbReference type="InterPro" id="IPR036570">
    <property type="entry name" value="HORMA_dom_sf"/>
</dbReference>
<keyword evidence="5" id="KW-0469">Meiosis</keyword>
<evidence type="ECO:0000259" key="7">
    <source>
        <dbReference type="PROSITE" id="PS50815"/>
    </source>
</evidence>
<name>A0A7H9B3K7_ZYGMR</name>
<dbReference type="GO" id="GO:0051598">
    <property type="term" value="P:meiotic recombination checkpoint signaling"/>
    <property type="evidence" value="ECO:0007669"/>
    <property type="project" value="TreeGrafter"/>
</dbReference>
<feature type="domain" description="HORMA" evidence="7">
    <location>
        <begin position="26"/>
        <end position="252"/>
    </location>
</feature>
<sequence>MSTGQMTATCSKAVSKTSSKTRITVEQSQKLIQTMLTMSFGCLAFLRGLFPDDSFVDQRFVPEKVEKDYKKQDGVSGNSIKIKTLVRGKSSEIDLLLNWLEKGVFQSIKLKYLRALSLGIFLDENDPTDLLENYIFSFDYDDEDNFRMQVGTQTKGDESASSVSLLDSRKMAQQLMRRFIIITQSLEPLPQRKYLTLRLMFNDSAPPDYQPHLFKDATFEKQATVKVPLNADTNATSVGTLNTDHHQLSLKVLSAADCDPELNCEGNSNSVPIDPFDLVDDIRPERNFSQDYVASQTTSILGHILKSSHPNIQPTQAVVNKSISDGTCECAVDCPAESTTFKTCKTCRKKVHGICYGNSRGSAIERCMTCVCGSALDTESNAFKDLIMLRKIYRLIGRSRSIPDSVTLLVKQLFGLQFKLDEETEERIAFCLSVLFHDNVLSIEGEAQQQTNSQSIRFSTSVQIDISGVIAANQVLLEKDKVYPLCFRYNSYGMHSCFTDVVGESKQQIEDWFKQIRDLRDLLIVPKPSSYNFESLQIGDTNNFELNKQARKRKNNDLHQYLKSEQESISSETDTNKSEKGNAKKIRKISVSKKSLRSVW</sequence>
<evidence type="ECO:0000256" key="5">
    <source>
        <dbReference type="ARBA" id="ARBA00023254"/>
    </source>
</evidence>
<dbReference type="Pfam" id="PF02301">
    <property type="entry name" value="HORMA"/>
    <property type="match status" value="1"/>
</dbReference>
<dbReference type="InterPro" id="IPR003511">
    <property type="entry name" value="HORMA_dom"/>
</dbReference>